<name>A0ABV4HUZ0_9GAMM</name>
<evidence type="ECO:0000313" key="2">
    <source>
        <dbReference type="EMBL" id="MEZ0476578.1"/>
    </source>
</evidence>
<dbReference type="Proteomes" id="UP001566331">
    <property type="component" value="Unassembled WGS sequence"/>
</dbReference>
<feature type="transmembrane region" description="Helical" evidence="1">
    <location>
        <begin position="86"/>
        <end position="104"/>
    </location>
</feature>
<dbReference type="RefSeq" id="WP_370564847.1">
    <property type="nucleotide sequence ID" value="NZ_JBFWIB010000010.1"/>
</dbReference>
<comment type="caution">
    <text evidence="2">The sequence shown here is derived from an EMBL/GenBank/DDBJ whole genome shotgun (WGS) entry which is preliminary data.</text>
</comment>
<dbReference type="InterPro" id="IPR009339">
    <property type="entry name" value="DUF998"/>
</dbReference>
<dbReference type="PROSITE" id="PS51257">
    <property type="entry name" value="PROKAR_LIPOPROTEIN"/>
    <property type="match status" value="1"/>
</dbReference>
<keyword evidence="1" id="KW-1133">Transmembrane helix</keyword>
<proteinExistence type="predicted"/>
<organism evidence="2 3">
    <name type="scientific">Luteimonas salinilitoris</name>
    <dbReference type="NCBI Taxonomy" id="3237697"/>
    <lineage>
        <taxon>Bacteria</taxon>
        <taxon>Pseudomonadati</taxon>
        <taxon>Pseudomonadota</taxon>
        <taxon>Gammaproteobacteria</taxon>
        <taxon>Lysobacterales</taxon>
        <taxon>Lysobacteraceae</taxon>
        <taxon>Luteimonas</taxon>
    </lineage>
</organism>
<accession>A0ABV4HUZ0</accession>
<feature type="transmembrane region" description="Helical" evidence="1">
    <location>
        <begin position="116"/>
        <end position="135"/>
    </location>
</feature>
<dbReference type="Pfam" id="PF06197">
    <property type="entry name" value="DUF998"/>
    <property type="match status" value="1"/>
</dbReference>
<dbReference type="EMBL" id="JBFWIC010000040">
    <property type="protein sequence ID" value="MEZ0476578.1"/>
    <property type="molecule type" value="Genomic_DNA"/>
</dbReference>
<evidence type="ECO:0000313" key="3">
    <source>
        <dbReference type="Proteomes" id="UP001566331"/>
    </source>
</evidence>
<gene>
    <name evidence="2" type="ORF">AB6713_18450</name>
</gene>
<reference evidence="2 3" key="1">
    <citation type="submission" date="2024-07" db="EMBL/GenBank/DDBJ databases">
        <title>Luteimonas salilacus sp. nov., isolated from the shore soil of Salt Lake in Tibet of China.</title>
        <authorList>
            <person name="Zhang X."/>
            <person name="Li A."/>
        </authorList>
    </citation>
    <scope>NUCLEOTIDE SEQUENCE [LARGE SCALE GENOMIC DNA]</scope>
    <source>
        <strain evidence="2 3">B3-2-R+30</strain>
    </source>
</reference>
<keyword evidence="3" id="KW-1185">Reference proteome</keyword>
<sequence length="212" mass="22036">MRNPERHAGWVAALVFVAALLGCGALLEGYSQRWHPVALLGAHGVPGAWIFNVSGLVLPGLLAAVVALALYRALPPQAGWLPRIGARLLLLSALAFAAQGVLPLDPRDLDGPAGRLHAGAWMVWWIAFVPGALLLTTGVRGLRLPGIVAACAVAALSVLPVEPLPPALAQRVAFAAWFGWLALAPRQAALPAATKQAPSPRAASVNSSHLKN</sequence>
<keyword evidence="1" id="KW-0812">Transmembrane</keyword>
<feature type="transmembrane region" description="Helical" evidence="1">
    <location>
        <begin position="49"/>
        <end position="74"/>
    </location>
</feature>
<protein>
    <submittedName>
        <fullName evidence="2">DUF998 domain-containing protein</fullName>
    </submittedName>
</protein>
<evidence type="ECO:0000256" key="1">
    <source>
        <dbReference type="SAM" id="Phobius"/>
    </source>
</evidence>
<keyword evidence="1" id="KW-0472">Membrane</keyword>